<evidence type="ECO:0000256" key="3">
    <source>
        <dbReference type="ARBA" id="ARBA00022786"/>
    </source>
</evidence>
<evidence type="ECO:0000256" key="2">
    <source>
        <dbReference type="ARBA" id="ARBA00009993"/>
    </source>
</evidence>
<dbReference type="InterPro" id="IPR016897">
    <property type="entry name" value="SKP1"/>
</dbReference>
<evidence type="ECO:0000256" key="4">
    <source>
        <dbReference type="PIRNR" id="PIRNR028729"/>
    </source>
</evidence>
<evidence type="ECO:0000313" key="7">
    <source>
        <dbReference type="EMBL" id="KAK0596854.1"/>
    </source>
</evidence>
<dbReference type="Pfam" id="PF03931">
    <property type="entry name" value="Skp1_POZ"/>
    <property type="match status" value="1"/>
</dbReference>
<protein>
    <recommendedName>
        <fullName evidence="4">SKP1-like protein</fullName>
    </recommendedName>
</protein>
<evidence type="ECO:0000259" key="6">
    <source>
        <dbReference type="Pfam" id="PF03931"/>
    </source>
</evidence>
<dbReference type="PANTHER" id="PTHR11165">
    <property type="entry name" value="SKP1"/>
    <property type="match status" value="1"/>
</dbReference>
<sequence length="172" mass="19572">MSTLSASSVSSDKVLKLKSSDGEIFEVKQTVAVQSGVLKKMMEDGCTEGEIPLNNVDSPTLAKIIEWCNKHHDDDVEGRVLSEEKEKEKEKADMKKWESEFIDALNRDEIYFLLIGSNFMNIKELLDCAAQKVADMVKGKSPEAIREMFNIQSDFTEEEEKAIRKENQWAFD</sequence>
<dbReference type="SMART" id="SM00512">
    <property type="entry name" value="Skp1"/>
    <property type="match status" value="1"/>
</dbReference>
<evidence type="ECO:0000313" key="8">
    <source>
        <dbReference type="Proteomes" id="UP001168877"/>
    </source>
</evidence>
<dbReference type="InterPro" id="IPR036296">
    <property type="entry name" value="SKP1-like_dim_sf"/>
</dbReference>
<dbReference type="GO" id="GO:0006511">
    <property type="term" value="P:ubiquitin-dependent protein catabolic process"/>
    <property type="evidence" value="ECO:0007669"/>
    <property type="project" value="InterPro"/>
</dbReference>
<comment type="similarity">
    <text evidence="2 4">Belongs to the SKP1 family.</text>
</comment>
<dbReference type="InterPro" id="IPR016073">
    <property type="entry name" value="Skp1_comp_POZ"/>
</dbReference>
<evidence type="ECO:0000256" key="1">
    <source>
        <dbReference type="ARBA" id="ARBA00004906"/>
    </source>
</evidence>
<dbReference type="InterPro" id="IPR001232">
    <property type="entry name" value="SKP1-like"/>
</dbReference>
<dbReference type="InterPro" id="IPR011333">
    <property type="entry name" value="SKP1/BTB/POZ_sf"/>
</dbReference>
<dbReference type="SUPFAM" id="SSF81382">
    <property type="entry name" value="Skp1 dimerisation domain-like"/>
    <property type="match status" value="1"/>
</dbReference>
<dbReference type="EMBL" id="JAUESC010000004">
    <property type="protein sequence ID" value="KAK0596854.1"/>
    <property type="molecule type" value="Genomic_DNA"/>
</dbReference>
<keyword evidence="3 4" id="KW-0833">Ubl conjugation pathway</keyword>
<comment type="caution">
    <text evidence="7">The sequence shown here is derived from an EMBL/GenBank/DDBJ whole genome shotgun (WGS) entry which is preliminary data.</text>
</comment>
<dbReference type="Proteomes" id="UP001168877">
    <property type="component" value="Unassembled WGS sequence"/>
</dbReference>
<reference evidence="7" key="2">
    <citation type="submission" date="2023-06" db="EMBL/GenBank/DDBJ databases">
        <authorList>
            <person name="Swenson N.G."/>
            <person name="Wegrzyn J.L."/>
            <person name="Mcevoy S.L."/>
        </authorList>
    </citation>
    <scope>NUCLEOTIDE SEQUENCE</scope>
    <source>
        <strain evidence="7">NS2018</strain>
        <tissue evidence="7">Leaf</tissue>
    </source>
</reference>
<keyword evidence="8" id="KW-1185">Reference proteome</keyword>
<dbReference type="GO" id="GO:0009867">
    <property type="term" value="P:jasmonic acid mediated signaling pathway"/>
    <property type="evidence" value="ECO:0007669"/>
    <property type="project" value="UniProtKB-ARBA"/>
</dbReference>
<dbReference type="PIRSF" id="PIRSF028729">
    <property type="entry name" value="E3_ubiquit_lig_SCF_Skp"/>
    <property type="match status" value="1"/>
</dbReference>
<evidence type="ECO:0000259" key="5">
    <source>
        <dbReference type="Pfam" id="PF01466"/>
    </source>
</evidence>
<dbReference type="Gene3D" id="3.30.710.10">
    <property type="entry name" value="Potassium Channel Kv1.1, Chain A"/>
    <property type="match status" value="1"/>
</dbReference>
<feature type="domain" description="SKP1 component POZ" evidence="6">
    <location>
        <begin position="13"/>
        <end position="73"/>
    </location>
</feature>
<dbReference type="FunFam" id="3.30.710.10:FF:000026">
    <property type="entry name" value="E3 ubiquitin ligase complex SCF subunit"/>
    <property type="match status" value="1"/>
</dbReference>
<dbReference type="InterPro" id="IPR016072">
    <property type="entry name" value="Skp1_comp_dimer"/>
</dbReference>
<feature type="domain" description="SKP1 component dimerisation" evidence="5">
    <location>
        <begin position="123"/>
        <end position="170"/>
    </location>
</feature>
<accession>A0AA39SR86</accession>
<gene>
    <name evidence="7" type="ORF">LWI29_019659</name>
</gene>
<reference evidence="7" key="1">
    <citation type="journal article" date="2022" name="Plant J.">
        <title>Strategies of tolerance reflected in two North American maple genomes.</title>
        <authorList>
            <person name="McEvoy S.L."/>
            <person name="Sezen U.U."/>
            <person name="Trouern-Trend A."/>
            <person name="McMahon S.M."/>
            <person name="Schaberg P.G."/>
            <person name="Yang J."/>
            <person name="Wegrzyn J.L."/>
            <person name="Swenson N.G."/>
        </authorList>
    </citation>
    <scope>NUCLEOTIDE SEQUENCE</scope>
    <source>
        <strain evidence="7">NS2018</strain>
    </source>
</reference>
<comment type="subunit">
    <text evidence="4">Part of a SCF (SKP1-cullin-F-box) protein ligase complex.</text>
</comment>
<dbReference type="Pfam" id="PF01466">
    <property type="entry name" value="Skp1"/>
    <property type="match status" value="1"/>
</dbReference>
<proteinExistence type="inferred from homology"/>
<comment type="pathway">
    <text evidence="1 4">Protein modification; protein ubiquitination.</text>
</comment>
<dbReference type="GO" id="GO:0016567">
    <property type="term" value="P:protein ubiquitination"/>
    <property type="evidence" value="ECO:0007669"/>
    <property type="project" value="UniProtKB-UniRule"/>
</dbReference>
<name>A0AA39SR86_ACESA</name>
<dbReference type="CDD" id="cd18322">
    <property type="entry name" value="BTB_POZ_SKP1"/>
    <property type="match status" value="1"/>
</dbReference>
<dbReference type="SUPFAM" id="SSF54695">
    <property type="entry name" value="POZ domain"/>
    <property type="match status" value="1"/>
</dbReference>
<dbReference type="AlphaFoldDB" id="A0AA39SR86"/>
<organism evidence="7 8">
    <name type="scientific">Acer saccharum</name>
    <name type="common">Sugar maple</name>
    <dbReference type="NCBI Taxonomy" id="4024"/>
    <lineage>
        <taxon>Eukaryota</taxon>
        <taxon>Viridiplantae</taxon>
        <taxon>Streptophyta</taxon>
        <taxon>Embryophyta</taxon>
        <taxon>Tracheophyta</taxon>
        <taxon>Spermatophyta</taxon>
        <taxon>Magnoliopsida</taxon>
        <taxon>eudicotyledons</taxon>
        <taxon>Gunneridae</taxon>
        <taxon>Pentapetalae</taxon>
        <taxon>rosids</taxon>
        <taxon>malvids</taxon>
        <taxon>Sapindales</taxon>
        <taxon>Sapindaceae</taxon>
        <taxon>Hippocastanoideae</taxon>
        <taxon>Acereae</taxon>
        <taxon>Acer</taxon>
    </lineage>
</organism>
<comment type="function">
    <text evidence="4">Involved in ubiquitination and subsequent proteasomal degradation of target proteins. Together with CUL1, RBX1 and a F-box protein, it forms a SCF E3 ubiquitin ligase complex. The functional specificity of this complex depends on the type of F-box protein. In the SCF complex, it serves as an adapter that links the F-box protein to CUL1.</text>
</comment>